<dbReference type="InterPro" id="IPR036709">
    <property type="entry name" value="Autotransporte_beta_dom_sf"/>
</dbReference>
<dbReference type="InterPro" id="IPR012332">
    <property type="entry name" value="Autotransporter_pectin_lyase_C"/>
</dbReference>
<accession>A0ABW0JYQ9</accession>
<evidence type="ECO:0000259" key="3">
    <source>
        <dbReference type="PROSITE" id="PS51208"/>
    </source>
</evidence>
<feature type="compositionally biased region" description="Gly residues" evidence="2">
    <location>
        <begin position="809"/>
        <end position="824"/>
    </location>
</feature>
<feature type="compositionally biased region" description="Gly residues" evidence="2">
    <location>
        <begin position="697"/>
        <end position="712"/>
    </location>
</feature>
<feature type="compositionally biased region" description="Polar residues" evidence="2">
    <location>
        <begin position="798"/>
        <end position="808"/>
    </location>
</feature>
<dbReference type="RefSeq" id="WP_377341337.1">
    <property type="nucleotide sequence ID" value="NZ_JALBWS010000008.1"/>
</dbReference>
<feature type="compositionally biased region" description="Gly residues" evidence="2">
    <location>
        <begin position="671"/>
        <end position="683"/>
    </location>
</feature>
<keyword evidence="1" id="KW-0732">Signal</keyword>
<dbReference type="InterPro" id="IPR013425">
    <property type="entry name" value="Autotrns_rpt"/>
</dbReference>
<evidence type="ECO:0000256" key="2">
    <source>
        <dbReference type="SAM" id="MobiDB-lite"/>
    </source>
</evidence>
<sequence>MNRIYRLVWNRALRVLQVASELACTPGTGNAVNASTSPLRKHPLALACLAALALGTLASPAWAASCTVNGTSYDNCTQGTAGNTGTGASGATGVLGTDAATLGQTGGDGGYGGNASTATAGTTGDAATTGSTTVAIDSALAGGDGGNGGNANGGAGGSGGWPVQGGNGDGGNGGSGGDGGSAGAGGNGGNVINGSGFTIDNSGTLVGGTGGAGGNAFGGTGGRGGQGANNTGDSGNGGVGGNGGSAGNGGSGGNGVDGSDFQLTNLGTITGGHGGSGGIATGGMGGLSDYPGAPGGQWGTTGANGNPGNAGIAGAGGIGVVSTGGSTITTAGVIAGGLSGDNATRADAVRLSGGDNTLTLENGYSFTGNVVSNSGAANGGDTLALGGDTDPATAFDVSHIVSTAPTSYTGTPQYYGFTAYKKTGTSTWTLTGAGAGPAWQLLAGTLQIGDGTTTSSVTGATGIDGAGATNGTVGGNSVAASSGTTLTVMLSGTAQGGNGGESGSGYGGSGGAGVNGASVTVSNSGVITAGDGGYSSNSTGGNGGNGVSGSDSTVSNSGAITAGDGGYSASTTGGNGGYGVGGSGTSVTNNSVINGGAGGDGYSNGGNGGGGVSGDNLGLTNNSGGSITGGAGGVGNSSGMGGNGASGNNLRMTNAGAITGGVGGESSSSGSGSGRGGTGGAGISGDNLSLTSNSGSITGGAGGESGGFGGAGDVGGHGGNGISGDALVVTNRNIISGGAGGSGHRSNSSGGSGGDGISGPKLILTNNSGGTISGGKGGIRGGTGGVGGNGGNGVSSSELSLTNNSGSTITGGDGNGVGSKGGNGVTSTGNTKMTNAGTIRGGKNANGSRADAVNFSGGGNQLTLLKGYSFVGNVIGSANSDILVLGGNTNATFAASNLVTTSPTSWSGTVRYYGFTEFTKTGTSTWTLTGTTAVVTPWTISAGALSVSSDGNLGDTSGGLLLNGGTLEVTGTAFTTTPRAITLGSAGGGFDIADASNNFTVSQALSGSGTLSKSGDGTLTLTGANTYTGGTTITAGTLQGDTASLQGDIVNNAALVFKQSTAGTFAGAMSGNGALRIDSGTTLVLDGNSSAFTGASTVQDGTLVIGSVAGNSAALGGSVTVDSGATLGGHGRIGGGVALDAGAHLAPGNSIGTLTIDGDLTAAQGSVLDFELGTPGATLASFGSGDSVTVGGNLKLDGATLNVSDASDFGPGLYRLFSYGGSLTETNGGISLGSTPTGAILQIRNLTGNKQINLFNATGLTLNLWNGNGLADATQMGGGDGTWSTTAANWTDANGNTTAPMTPQPGFAIFGGTAGTVTVDGNSGADPVSALGMQFASDGYTLTGDALTLVGDAGAAPIIRVGDGSAAGAAYTATINNVLAGNDGLTKADLGTLVLAGANTYTGGTTIGAGTLQIGNGGATGSITGDVLDNSTLAFDRSDDLSFAGAITGTGSLAQNGSGTLTLTGDNTYTGGTTITAGTLQGDTTSLQGNIVDNAALVFNQNTAGTFAGAISGSGSLTKIGSGVVTLSGTNSYAGGTTITAGTLQGDTISLHGNIADNAALVFNQHGNGTFAGTLSGNGTLTKAGDGELILNAINSFSGATHVQAGTLIVGDDGYDGASLGGMVNVASGATLGGFGTVGRLDLYGTLAPGHSIGTLHVAGDATFRSGSIYQVEITPDGQSDQLAVAGKISILGGTVMVLAPDGDWTPKTSYTIFSAGDGIDGQFDSIGSNLAFLAPLFSYNATSLELVLERNDVSFSQAAQTGNQKATADAAESLGIGNPLYDALVKLDAPTARMAFGQLSGEIHASTRTAIADNDRYVRDAVNQHLLGPGNEASAGGVAAWVSAWGHGGHHDNDGQASRLDTTGSGLLVGADLAVGASSVAGAVLGSGQATARIASQGSSAHVRNRHIGVYGSTDLGVVQLKGGAIYSWQRVDTSRFMAFGDFADTASSRYDAHTTQVHVDGSHAFALGSSTLAPFVNVAWARLDTPAIHENGRAALSTHSQRDTLTVGTLGLRGMFALGAPDDGTHAHISLGWQHAWGDVRPTSTMHFADGGSSFDITGVPVARNAAALSGGVNFMLASNVSVDATYSGQFGNHATDQSARMSLTWRF</sequence>
<feature type="region of interest" description="Disordered" evidence="2">
    <location>
        <begin position="217"/>
        <end position="259"/>
    </location>
</feature>
<feature type="region of interest" description="Disordered" evidence="2">
    <location>
        <begin position="533"/>
        <end position="557"/>
    </location>
</feature>
<dbReference type="InterPro" id="IPR005546">
    <property type="entry name" value="Autotransporte_beta"/>
</dbReference>
<keyword evidence="5" id="KW-1185">Reference proteome</keyword>
<feature type="compositionally biased region" description="Gly residues" evidence="2">
    <location>
        <begin position="234"/>
        <end position="256"/>
    </location>
</feature>
<dbReference type="Pfam" id="PF12951">
    <property type="entry name" value="PATR"/>
    <property type="match status" value="8"/>
</dbReference>
<dbReference type="PROSITE" id="PS51208">
    <property type="entry name" value="AUTOTRANSPORTER"/>
    <property type="match status" value="1"/>
</dbReference>
<dbReference type="Gene3D" id="2.40.128.130">
    <property type="entry name" value="Autotransporter beta-domain"/>
    <property type="match status" value="1"/>
</dbReference>
<dbReference type="InterPro" id="IPR051551">
    <property type="entry name" value="Autotransporter_adhesion"/>
</dbReference>
<protein>
    <submittedName>
        <fullName evidence="4">Autotransporter-associated beta strand repeat-containing protein</fullName>
    </submittedName>
</protein>
<reference evidence="5" key="1">
    <citation type="journal article" date="2019" name="Int. J. Syst. Evol. Microbiol.">
        <title>The Global Catalogue of Microorganisms (GCM) 10K type strain sequencing project: providing services to taxonomists for standard genome sequencing and annotation.</title>
        <authorList>
            <consortium name="The Broad Institute Genomics Platform"/>
            <consortium name="The Broad Institute Genome Sequencing Center for Infectious Disease"/>
            <person name="Wu L."/>
            <person name="Ma J."/>
        </authorList>
    </citation>
    <scope>NUCLEOTIDE SEQUENCE [LARGE SCALE GENOMIC DNA]</scope>
    <source>
        <strain evidence="5">KACC 12822</strain>
    </source>
</reference>
<dbReference type="EMBL" id="JBHSMM010000003">
    <property type="protein sequence ID" value="MFC5440956.1"/>
    <property type="molecule type" value="Genomic_DNA"/>
</dbReference>
<dbReference type="SMART" id="SM00869">
    <property type="entry name" value="Autotransporter"/>
    <property type="match status" value="1"/>
</dbReference>
<dbReference type="Pfam" id="PF13018">
    <property type="entry name" value="ESPR"/>
    <property type="match status" value="1"/>
</dbReference>
<dbReference type="SUPFAM" id="SSF51126">
    <property type="entry name" value="Pectin lyase-like"/>
    <property type="match status" value="4"/>
</dbReference>
<evidence type="ECO:0000313" key="5">
    <source>
        <dbReference type="Proteomes" id="UP001596018"/>
    </source>
</evidence>
<evidence type="ECO:0000313" key="4">
    <source>
        <dbReference type="EMBL" id="MFC5440956.1"/>
    </source>
</evidence>
<dbReference type="PANTHER" id="PTHR35037">
    <property type="entry name" value="C-TERMINAL REGION OF AIDA-LIKE PROTEIN"/>
    <property type="match status" value="1"/>
</dbReference>
<proteinExistence type="predicted"/>
<dbReference type="SUPFAM" id="SSF103515">
    <property type="entry name" value="Autotransporter"/>
    <property type="match status" value="1"/>
</dbReference>
<dbReference type="InterPro" id="IPR024973">
    <property type="entry name" value="ESPR"/>
</dbReference>
<feature type="compositionally biased region" description="Gly residues" evidence="2">
    <location>
        <begin position="771"/>
        <end position="793"/>
    </location>
</feature>
<gene>
    <name evidence="4" type="ORF">ACFPK0_13095</name>
</gene>
<feature type="compositionally biased region" description="Low complexity" evidence="2">
    <location>
        <begin position="548"/>
        <end position="557"/>
    </location>
</feature>
<comment type="caution">
    <text evidence="4">The sequence shown here is derived from an EMBL/GenBank/DDBJ whole genome shotgun (WGS) entry which is preliminary data.</text>
</comment>
<dbReference type="Gene3D" id="2.160.20.20">
    <property type="match status" value="3"/>
</dbReference>
<feature type="domain" description="Autotransporter" evidence="3">
    <location>
        <begin position="1834"/>
        <end position="2110"/>
    </location>
</feature>
<dbReference type="NCBIfam" id="TIGR02601">
    <property type="entry name" value="autotrns_rpt"/>
    <property type="match status" value="5"/>
</dbReference>
<feature type="compositionally biased region" description="Gly residues" evidence="2">
    <location>
        <begin position="217"/>
        <end position="227"/>
    </location>
</feature>
<dbReference type="InterPro" id="IPR011050">
    <property type="entry name" value="Pectin_lyase_fold/virulence"/>
</dbReference>
<feature type="region of interest" description="Disordered" evidence="2">
    <location>
        <begin position="150"/>
        <end position="182"/>
    </location>
</feature>
<feature type="region of interest" description="Disordered" evidence="2">
    <location>
        <begin position="737"/>
        <end position="846"/>
    </location>
</feature>
<name>A0ABW0JYQ9_9GAMM</name>
<feature type="region of interest" description="Disordered" evidence="2">
    <location>
        <begin position="656"/>
        <end position="712"/>
    </location>
</feature>
<evidence type="ECO:0000256" key="1">
    <source>
        <dbReference type="ARBA" id="ARBA00022729"/>
    </source>
</evidence>
<dbReference type="PANTHER" id="PTHR35037:SF3">
    <property type="entry name" value="C-TERMINAL REGION OF AIDA-LIKE PROTEIN"/>
    <property type="match status" value="1"/>
</dbReference>
<dbReference type="Proteomes" id="UP001596018">
    <property type="component" value="Unassembled WGS sequence"/>
</dbReference>
<organism evidence="4 5">
    <name type="scientific">Rhodanobacter ginsenosidimutans</name>
    <dbReference type="NCBI Taxonomy" id="490571"/>
    <lineage>
        <taxon>Bacteria</taxon>
        <taxon>Pseudomonadati</taxon>
        <taxon>Pseudomonadota</taxon>
        <taxon>Gammaproteobacteria</taxon>
        <taxon>Lysobacterales</taxon>
        <taxon>Rhodanobacteraceae</taxon>
        <taxon>Rhodanobacter</taxon>
    </lineage>
</organism>